<reference evidence="1 2" key="1">
    <citation type="journal article" date="2020" name="Appl. Environ. Microbiol.">
        <title>Genomic Characteristics of a Novel Species of Ammonia-Oxidizing Archaea from the Jiulong River Estuary.</title>
        <authorList>
            <person name="Zou D."/>
            <person name="Wan R."/>
            <person name="Han L."/>
            <person name="Xu M.N."/>
            <person name="Liu Y."/>
            <person name="Liu H."/>
            <person name="Kao S.J."/>
            <person name="Li M."/>
        </authorList>
    </citation>
    <scope>NUCLEOTIDE SEQUENCE [LARGE SCALE GENOMIC DNA]</scope>
    <source>
        <strain evidence="1">W2bin3</strain>
    </source>
</reference>
<protein>
    <submittedName>
        <fullName evidence="1">YbgA family protein</fullName>
    </submittedName>
</protein>
<organism evidence="1 2">
    <name type="scientific">Candidatus Nitrosomaritimum aestuariumsis</name>
    <dbReference type="NCBI Taxonomy" id="3342354"/>
    <lineage>
        <taxon>Archaea</taxon>
        <taxon>Nitrososphaerota</taxon>
        <taxon>Nitrososphaeria</taxon>
        <taxon>Nitrosopumilales</taxon>
        <taxon>Nitrosopumilaceae</taxon>
        <taxon>Candidatus Nitrosomaritimum</taxon>
    </lineage>
</organism>
<dbReference type="EMBL" id="JACENC010000072">
    <property type="protein sequence ID" value="MBA4453650.1"/>
    <property type="molecule type" value="Genomic_DNA"/>
</dbReference>
<evidence type="ECO:0000313" key="1">
    <source>
        <dbReference type="EMBL" id="MBA4453650.1"/>
    </source>
</evidence>
<accession>A0AC60W206</accession>
<sequence length="185" mass="21849">MKRTTEGMTKSTFQMPKLTEKDIAEYVLERFYELKEVPRMQDLVTFHSNNKYLIMAHSQVHLKELGNVVANHEKQPLKKVLNDYQKILITTLKIKPTVKTHINALMHIFGFFGKYLSQKEKSIFMQFIKGYREDKIKLGKILSEIEPITYKINNLYLISQTYFLLYSDPNMGNVFNRVSIKSFRD</sequence>
<dbReference type="Proteomes" id="UP000526786">
    <property type="component" value="Unassembled WGS sequence"/>
</dbReference>
<name>A0AC60W206_9ARCH</name>
<evidence type="ECO:0000313" key="2">
    <source>
        <dbReference type="Proteomes" id="UP000526786"/>
    </source>
</evidence>
<gene>
    <name evidence="1" type="ORF">H2B05_01725</name>
</gene>
<comment type="caution">
    <text evidence="1">The sequence shown here is derived from an EMBL/GenBank/DDBJ whole genome shotgun (WGS) entry which is preliminary data.</text>
</comment>
<proteinExistence type="predicted"/>